<evidence type="ECO:0000256" key="3">
    <source>
        <dbReference type="ARBA" id="ARBA00022448"/>
    </source>
</evidence>
<dbReference type="GO" id="GO:0005886">
    <property type="term" value="C:plasma membrane"/>
    <property type="evidence" value="ECO:0007669"/>
    <property type="project" value="UniProtKB-SubCell"/>
</dbReference>
<gene>
    <name evidence="10" type="ORF">ENP13_02740</name>
</gene>
<dbReference type="AlphaFoldDB" id="A0A7C2WIJ7"/>
<evidence type="ECO:0000256" key="6">
    <source>
        <dbReference type="ARBA" id="ARBA00022989"/>
    </source>
</evidence>
<keyword evidence="3 8" id="KW-0813">Transport</keyword>
<keyword evidence="7 8" id="KW-0472">Membrane</keyword>
<evidence type="ECO:0000256" key="8">
    <source>
        <dbReference type="RuleBase" id="RU363032"/>
    </source>
</evidence>
<organism evidence="10">
    <name type="scientific">Thermorudis sp</name>
    <dbReference type="NCBI Taxonomy" id="1969470"/>
    <lineage>
        <taxon>Bacteria</taxon>
        <taxon>Pseudomonadati</taxon>
        <taxon>Thermomicrobiota</taxon>
        <taxon>Thermomicrobia</taxon>
        <taxon>Thermomicrobia incertae sedis</taxon>
        <taxon>Thermorudis</taxon>
    </lineage>
</organism>
<feature type="transmembrane region" description="Helical" evidence="8">
    <location>
        <begin position="277"/>
        <end position="297"/>
    </location>
</feature>
<evidence type="ECO:0000256" key="4">
    <source>
        <dbReference type="ARBA" id="ARBA00022475"/>
    </source>
</evidence>
<proteinExistence type="inferred from homology"/>
<dbReference type="PANTHER" id="PTHR42929:SF1">
    <property type="entry name" value="INNER MEMBRANE ABC TRANSPORTER PERMEASE PROTEIN YDCU-RELATED"/>
    <property type="match status" value="1"/>
</dbReference>
<dbReference type="Pfam" id="PF00528">
    <property type="entry name" value="BPD_transp_1"/>
    <property type="match status" value="1"/>
</dbReference>
<accession>A0A7C2WIJ7</accession>
<feature type="transmembrane region" description="Helical" evidence="8">
    <location>
        <begin position="85"/>
        <end position="114"/>
    </location>
</feature>
<evidence type="ECO:0000259" key="9">
    <source>
        <dbReference type="PROSITE" id="PS50928"/>
    </source>
</evidence>
<dbReference type="CDD" id="cd06261">
    <property type="entry name" value="TM_PBP2"/>
    <property type="match status" value="1"/>
</dbReference>
<reference evidence="10" key="1">
    <citation type="journal article" date="2020" name="mSystems">
        <title>Genome- and Community-Level Interaction Insights into Carbon Utilization and Element Cycling Functions of Hydrothermarchaeota in Hydrothermal Sediment.</title>
        <authorList>
            <person name="Zhou Z."/>
            <person name="Liu Y."/>
            <person name="Xu W."/>
            <person name="Pan J."/>
            <person name="Luo Z.H."/>
            <person name="Li M."/>
        </authorList>
    </citation>
    <scope>NUCLEOTIDE SEQUENCE [LARGE SCALE GENOMIC DNA]</scope>
    <source>
        <strain evidence="10">SpSt-192</strain>
    </source>
</reference>
<evidence type="ECO:0000256" key="5">
    <source>
        <dbReference type="ARBA" id="ARBA00022692"/>
    </source>
</evidence>
<comment type="similarity">
    <text evidence="2">Belongs to the binding-protein-dependent transport system permease family. CysTW subfamily.</text>
</comment>
<dbReference type="PANTHER" id="PTHR42929">
    <property type="entry name" value="INNER MEMBRANE ABC TRANSPORTER PERMEASE PROTEIN YDCU-RELATED-RELATED"/>
    <property type="match status" value="1"/>
</dbReference>
<evidence type="ECO:0000256" key="2">
    <source>
        <dbReference type="ARBA" id="ARBA00007069"/>
    </source>
</evidence>
<feature type="transmembrane region" description="Helical" evidence="8">
    <location>
        <begin position="169"/>
        <end position="195"/>
    </location>
</feature>
<feature type="domain" description="ABC transmembrane type-1" evidence="9">
    <location>
        <begin position="90"/>
        <end position="296"/>
    </location>
</feature>
<dbReference type="EMBL" id="DSID01000215">
    <property type="protein sequence ID" value="HEX70144.1"/>
    <property type="molecule type" value="Genomic_DNA"/>
</dbReference>
<dbReference type="SUPFAM" id="SSF161098">
    <property type="entry name" value="MetI-like"/>
    <property type="match status" value="1"/>
</dbReference>
<dbReference type="InterPro" id="IPR035906">
    <property type="entry name" value="MetI-like_sf"/>
</dbReference>
<dbReference type="InterPro" id="IPR000515">
    <property type="entry name" value="MetI-like"/>
</dbReference>
<keyword evidence="6 8" id="KW-1133">Transmembrane helix</keyword>
<keyword evidence="5 8" id="KW-0812">Transmembrane</keyword>
<dbReference type="GO" id="GO:0055085">
    <property type="term" value="P:transmembrane transport"/>
    <property type="evidence" value="ECO:0007669"/>
    <property type="project" value="InterPro"/>
</dbReference>
<keyword evidence="4" id="KW-1003">Cell membrane</keyword>
<sequence length="305" mass="34396">MALAERVETQPERPASLAARVVDWIRQRSGVRLSLVLGPGAFWLLVFFLIPLGVVLAYSFASRGAYGQVIWRLTLENYTRFFDWLYIRVFLVSVWIALLTTVICLVIGYPFAFVMARVPRRWRNALLVLVMVPFWTNFLVRTYAIMLLLRNEGLINSALRWLGIIEQPVTMLFTTFAVVLGLVYGYLPFMILPLYASIEKFDFTLVEAAQDLGANTWQVFTRVMLPLTMPGVVAGSILVFIPSVGAFVTPDLLGGGKVVMIGNLIQQQFLTVRHWPFGSAVSFVLMAIVLISTMAYFRVGGERRV</sequence>
<name>A0A7C2WIJ7_9BACT</name>
<comment type="subcellular location">
    <subcellularLocation>
        <location evidence="1 8">Cell membrane</location>
        <topology evidence="1 8">Multi-pass membrane protein</topology>
    </subcellularLocation>
</comment>
<dbReference type="PROSITE" id="PS50928">
    <property type="entry name" value="ABC_TM1"/>
    <property type="match status" value="1"/>
</dbReference>
<comment type="caution">
    <text evidence="10">The sequence shown here is derived from an EMBL/GenBank/DDBJ whole genome shotgun (WGS) entry which is preliminary data.</text>
</comment>
<dbReference type="Gene3D" id="1.10.3720.10">
    <property type="entry name" value="MetI-like"/>
    <property type="match status" value="1"/>
</dbReference>
<evidence type="ECO:0000256" key="7">
    <source>
        <dbReference type="ARBA" id="ARBA00023136"/>
    </source>
</evidence>
<feature type="transmembrane region" description="Helical" evidence="8">
    <location>
        <begin position="35"/>
        <end position="61"/>
    </location>
</feature>
<evidence type="ECO:0000256" key="1">
    <source>
        <dbReference type="ARBA" id="ARBA00004651"/>
    </source>
</evidence>
<protein>
    <submittedName>
        <fullName evidence="10">ABC transporter permease</fullName>
    </submittedName>
</protein>
<evidence type="ECO:0000313" key="10">
    <source>
        <dbReference type="EMBL" id="HEX70144.1"/>
    </source>
</evidence>
<feature type="transmembrane region" description="Helical" evidence="8">
    <location>
        <begin position="126"/>
        <end position="149"/>
    </location>
</feature>
<feature type="transmembrane region" description="Helical" evidence="8">
    <location>
        <begin position="227"/>
        <end position="248"/>
    </location>
</feature>